<keyword evidence="3" id="KW-0175">Coiled coil</keyword>
<dbReference type="Pfam" id="PF00439">
    <property type="entry name" value="Bromodomain"/>
    <property type="match status" value="1"/>
</dbReference>
<dbReference type="GO" id="GO:0035267">
    <property type="term" value="C:NuA4 histone acetyltransferase complex"/>
    <property type="evidence" value="ECO:0007669"/>
    <property type="project" value="TreeGrafter"/>
</dbReference>
<feature type="compositionally biased region" description="Basic and acidic residues" evidence="4">
    <location>
        <begin position="687"/>
        <end position="703"/>
    </location>
</feature>
<feature type="compositionally biased region" description="Low complexity" evidence="4">
    <location>
        <begin position="293"/>
        <end position="319"/>
    </location>
</feature>
<feature type="compositionally biased region" description="Low complexity" evidence="4">
    <location>
        <begin position="222"/>
        <end position="231"/>
    </location>
</feature>
<evidence type="ECO:0000256" key="3">
    <source>
        <dbReference type="SAM" id="Coils"/>
    </source>
</evidence>
<proteinExistence type="predicted"/>
<feature type="compositionally biased region" description="Polar residues" evidence="4">
    <location>
        <begin position="193"/>
        <end position="206"/>
    </location>
</feature>
<dbReference type="SMART" id="SM00297">
    <property type="entry name" value="BROMO"/>
    <property type="match status" value="1"/>
</dbReference>
<dbReference type="Proteomes" id="UP000494165">
    <property type="component" value="Unassembled WGS sequence"/>
</dbReference>
<dbReference type="EMBL" id="CADEPI010000419">
    <property type="protein sequence ID" value="CAB3385553.1"/>
    <property type="molecule type" value="Genomic_DNA"/>
</dbReference>
<feature type="region of interest" description="Disordered" evidence="4">
    <location>
        <begin position="683"/>
        <end position="727"/>
    </location>
</feature>
<accession>A0A8S1DY90</accession>
<keyword evidence="1 2" id="KW-0103">Bromodomain</keyword>
<reference evidence="6 7" key="1">
    <citation type="submission" date="2020-04" db="EMBL/GenBank/DDBJ databases">
        <authorList>
            <person name="Alioto T."/>
            <person name="Alioto T."/>
            <person name="Gomez Garrido J."/>
        </authorList>
    </citation>
    <scope>NUCLEOTIDE SEQUENCE [LARGE SCALE GENOMIC DNA]</scope>
</reference>
<feature type="domain" description="Bromo" evidence="5">
    <location>
        <begin position="593"/>
        <end position="663"/>
    </location>
</feature>
<feature type="compositionally biased region" description="Pro residues" evidence="4">
    <location>
        <begin position="328"/>
        <end position="337"/>
    </location>
</feature>
<dbReference type="InterPro" id="IPR036427">
    <property type="entry name" value="Bromodomain-like_sf"/>
</dbReference>
<dbReference type="PANTHER" id="PTHR15398:SF4">
    <property type="entry name" value="BROMODOMAIN-CONTAINING PROTEIN 8 ISOFORM X1"/>
    <property type="match status" value="1"/>
</dbReference>
<feature type="region of interest" description="Disordered" evidence="4">
    <location>
        <begin position="293"/>
        <end position="381"/>
    </location>
</feature>
<protein>
    <recommendedName>
        <fullName evidence="5">Bromo domain-containing protein</fullName>
    </recommendedName>
</protein>
<organism evidence="6 7">
    <name type="scientific">Cloeon dipterum</name>
    <dbReference type="NCBI Taxonomy" id="197152"/>
    <lineage>
        <taxon>Eukaryota</taxon>
        <taxon>Metazoa</taxon>
        <taxon>Ecdysozoa</taxon>
        <taxon>Arthropoda</taxon>
        <taxon>Hexapoda</taxon>
        <taxon>Insecta</taxon>
        <taxon>Pterygota</taxon>
        <taxon>Palaeoptera</taxon>
        <taxon>Ephemeroptera</taxon>
        <taxon>Pisciforma</taxon>
        <taxon>Baetidae</taxon>
        <taxon>Cloeon</taxon>
    </lineage>
</organism>
<dbReference type="Gene3D" id="1.20.920.10">
    <property type="entry name" value="Bromodomain-like"/>
    <property type="match status" value="1"/>
</dbReference>
<sequence length="727" mass="81703">MHKASVEETLKLKRLHVDQWSIREQLALASSVLRSGDQNWASVSRAIKPYGEKDRPNDWFSQKNCALQYEKLLENVETPKRRRGDKAEESKPFTPGELIVEKLRSQRLEELQAAMENVKKLYAKMKQDYLKVSVNASEEYLDKMIAEMDEEAKQEEEKKKQHKIWLKEREEKINEIQRAWRPHSFLRKKTLEMSASSDAEISQDSVLSEGISVEQPSEEQKPTPSTPTSPLLTHLLQSTATVSQSSILHSVIMAQRQTSGKPTIGSLLATSTPVKRDVAPFLPVVSSLASSSVAGTEQQQQQQQQPAAGTSAPSSGAPTLSMLLELPPSIPGTPLPELPSTSDAVDSEGISAVKPLPPEDTSSSTSLPVLQSNVESSKEFEEQLQKFDRNAVDNSQTNVLEELPQDVVELIEEFEEAAEAKKQQGEIGQFYPAPPVAIPAIEVQPPLPALETKITPEATVDVQVVKVKEAEVVPQDEKEPEPEVPEKAEQEKSVLEEVEVALSLLQWRQRKLLLLKWLLLTFLRRRWSLKNLLRTYLRLLFKQSSLSLRRRQTFSQSAQSVTDESMPNSPVSVDDEKNKSFKKAMLLIWDQIAAHNNASIFLKPITNEMVAGYRTVVLRPMDLSTIKKNIELGNVTSAEAFQRDVRLIFMNAVMYNPSNHNIAQMAIEMQKDCQEEFQVYAAAQESKSNKRETREGSKRHDVSADESAPPTKKKFATFFSDSSDEEP</sequence>
<comment type="caution">
    <text evidence="6">The sequence shown here is derived from an EMBL/GenBank/DDBJ whole genome shotgun (WGS) entry which is preliminary data.</text>
</comment>
<evidence type="ECO:0000256" key="4">
    <source>
        <dbReference type="SAM" id="MobiDB-lite"/>
    </source>
</evidence>
<name>A0A8S1DY90_9INSE</name>
<dbReference type="PANTHER" id="PTHR15398">
    <property type="entry name" value="BROMODOMAIN-CONTAINING PROTEIN 8"/>
    <property type="match status" value="1"/>
</dbReference>
<feature type="region of interest" description="Disordered" evidence="4">
    <location>
        <begin position="193"/>
        <end position="231"/>
    </location>
</feature>
<keyword evidence="7" id="KW-1185">Reference proteome</keyword>
<dbReference type="PRINTS" id="PR00503">
    <property type="entry name" value="BROMODOMAIN"/>
</dbReference>
<dbReference type="PROSITE" id="PS50014">
    <property type="entry name" value="BROMODOMAIN_2"/>
    <property type="match status" value="1"/>
</dbReference>
<gene>
    <name evidence="6" type="ORF">CLODIP_2_CD12229</name>
</gene>
<evidence type="ECO:0000256" key="2">
    <source>
        <dbReference type="PROSITE-ProRule" id="PRU00035"/>
    </source>
</evidence>
<feature type="coiled-coil region" evidence="3">
    <location>
        <begin position="108"/>
        <end position="161"/>
    </location>
</feature>
<dbReference type="InterPro" id="IPR001487">
    <property type="entry name" value="Bromodomain"/>
</dbReference>
<evidence type="ECO:0000259" key="5">
    <source>
        <dbReference type="PROSITE" id="PS50014"/>
    </source>
</evidence>
<dbReference type="AlphaFoldDB" id="A0A8S1DY90"/>
<evidence type="ECO:0000256" key="1">
    <source>
        <dbReference type="ARBA" id="ARBA00023117"/>
    </source>
</evidence>
<dbReference type="OrthoDB" id="1742084at2759"/>
<feature type="compositionally biased region" description="Polar residues" evidence="4">
    <location>
        <begin position="360"/>
        <end position="375"/>
    </location>
</feature>
<dbReference type="SUPFAM" id="SSF47370">
    <property type="entry name" value="Bromodomain"/>
    <property type="match status" value="1"/>
</dbReference>
<evidence type="ECO:0000313" key="7">
    <source>
        <dbReference type="Proteomes" id="UP000494165"/>
    </source>
</evidence>
<evidence type="ECO:0000313" key="6">
    <source>
        <dbReference type="EMBL" id="CAB3385553.1"/>
    </source>
</evidence>